<keyword evidence="1" id="KW-1133">Transmembrane helix</keyword>
<name>A0A0B7IM63_9FLAO</name>
<organism evidence="2 3">
    <name type="scientific">Capnocytophaga canis</name>
    <dbReference type="NCBI Taxonomy" id="1848903"/>
    <lineage>
        <taxon>Bacteria</taxon>
        <taxon>Pseudomonadati</taxon>
        <taxon>Bacteroidota</taxon>
        <taxon>Flavobacteriia</taxon>
        <taxon>Flavobacteriales</taxon>
        <taxon>Flavobacteriaceae</taxon>
        <taxon>Capnocytophaga</taxon>
    </lineage>
</organism>
<accession>A0A0B7IM63</accession>
<keyword evidence="1" id="KW-0812">Transmembrane</keyword>
<keyword evidence="1" id="KW-0472">Membrane</keyword>
<dbReference type="AlphaFoldDB" id="A0A0B7IM63"/>
<sequence>MRSGRCYQYIITSNYSSTSNRNHLYITFVMSPFAYGNINNPPKKDFMTFLGGIKYYLLAFAVQVFPSFEYLIIRVEAVMRMTFNPSSKSMFIRLLFPFCIFTPERSSIPSENLK</sequence>
<proteinExistence type="predicted"/>
<dbReference type="Proteomes" id="UP000038200">
    <property type="component" value="Unassembled WGS sequence"/>
</dbReference>
<dbReference type="EMBL" id="CDOL01000222">
    <property type="protein sequence ID" value="CEN52991.1"/>
    <property type="molecule type" value="Genomic_DNA"/>
</dbReference>
<gene>
    <name evidence="2" type="ORF">CCAND93_340011</name>
</gene>
<evidence type="ECO:0000313" key="3">
    <source>
        <dbReference type="Proteomes" id="UP000038200"/>
    </source>
</evidence>
<reference evidence="2 3" key="1">
    <citation type="submission" date="2015-01" db="EMBL/GenBank/DDBJ databases">
        <authorList>
            <person name="Xiang T."/>
            <person name="Song Y."/>
            <person name="Huang L."/>
            <person name="Wang B."/>
            <person name="Wu P."/>
        </authorList>
    </citation>
    <scope>NUCLEOTIDE SEQUENCE [LARGE SCALE GENOMIC DNA]</scope>
    <source>
        <strain evidence="2 3">CcD93</strain>
    </source>
</reference>
<evidence type="ECO:0000256" key="1">
    <source>
        <dbReference type="SAM" id="Phobius"/>
    </source>
</evidence>
<feature type="transmembrane region" description="Helical" evidence="1">
    <location>
        <begin position="53"/>
        <end position="73"/>
    </location>
</feature>
<protein>
    <submittedName>
        <fullName evidence="2">Uncharacterized protein</fullName>
    </submittedName>
</protein>
<evidence type="ECO:0000313" key="2">
    <source>
        <dbReference type="EMBL" id="CEN52991.1"/>
    </source>
</evidence>